<dbReference type="Proteomes" id="UP000186601">
    <property type="component" value="Unassembled WGS sequence"/>
</dbReference>
<comment type="caution">
    <text evidence="1">The sequence shown here is derived from an EMBL/GenBank/DDBJ whole genome shotgun (WGS) entry which is preliminary data.</text>
</comment>
<gene>
    <name evidence="1" type="ORF">PHLCEN_2v12623</name>
</gene>
<evidence type="ECO:0000313" key="2">
    <source>
        <dbReference type="Proteomes" id="UP000186601"/>
    </source>
</evidence>
<proteinExistence type="predicted"/>
<sequence>MNAVIANNIEDVAEEGTVHAIRESTGPETEAVILLKDLVLLHMQEQRVGQFKSSDQVSPL</sequence>
<accession>A0A2R6NGI4</accession>
<organism evidence="1 2">
    <name type="scientific">Hermanssonia centrifuga</name>
    <dbReference type="NCBI Taxonomy" id="98765"/>
    <lineage>
        <taxon>Eukaryota</taxon>
        <taxon>Fungi</taxon>
        <taxon>Dikarya</taxon>
        <taxon>Basidiomycota</taxon>
        <taxon>Agaricomycotina</taxon>
        <taxon>Agaricomycetes</taxon>
        <taxon>Polyporales</taxon>
        <taxon>Meruliaceae</taxon>
        <taxon>Hermanssonia</taxon>
    </lineage>
</organism>
<dbReference type="AlphaFoldDB" id="A0A2R6NGI4"/>
<evidence type="ECO:0000313" key="1">
    <source>
        <dbReference type="EMBL" id="PSR71500.1"/>
    </source>
</evidence>
<reference evidence="1 2" key="1">
    <citation type="submission" date="2018-02" db="EMBL/GenBank/DDBJ databases">
        <title>Genome sequence of the basidiomycete white-rot fungus Phlebia centrifuga.</title>
        <authorList>
            <person name="Granchi Z."/>
            <person name="Peng M."/>
            <person name="de Vries R.P."/>
            <person name="Hilden K."/>
            <person name="Makela M.R."/>
            <person name="Grigoriev I."/>
            <person name="Riley R."/>
        </authorList>
    </citation>
    <scope>NUCLEOTIDE SEQUENCE [LARGE SCALE GENOMIC DNA]</scope>
    <source>
        <strain evidence="1 2">FBCC195</strain>
    </source>
</reference>
<name>A0A2R6NGI4_9APHY</name>
<dbReference type="EMBL" id="MLYV02001277">
    <property type="protein sequence ID" value="PSR71500.1"/>
    <property type="molecule type" value="Genomic_DNA"/>
</dbReference>
<protein>
    <submittedName>
        <fullName evidence="1">Uncharacterized protein</fullName>
    </submittedName>
</protein>
<keyword evidence="2" id="KW-1185">Reference proteome</keyword>